<dbReference type="InterPro" id="IPR035919">
    <property type="entry name" value="EAL_sf"/>
</dbReference>
<evidence type="ECO:0000259" key="2">
    <source>
        <dbReference type="PROSITE" id="PS51833"/>
    </source>
</evidence>
<dbReference type="EMBL" id="BSNM01000016">
    <property type="protein sequence ID" value="GLQ32694.1"/>
    <property type="molecule type" value="Genomic_DNA"/>
</dbReference>
<dbReference type="PIRSF" id="PIRSF003180">
    <property type="entry name" value="DiGMPpdiest_YuxH"/>
    <property type="match status" value="1"/>
</dbReference>
<name>A0AA37SC21_9GAMM</name>
<dbReference type="SMART" id="SM00052">
    <property type="entry name" value="EAL"/>
    <property type="match status" value="1"/>
</dbReference>
<evidence type="ECO:0000313" key="4">
    <source>
        <dbReference type="Proteomes" id="UP001161389"/>
    </source>
</evidence>
<reference evidence="3" key="1">
    <citation type="journal article" date="2014" name="Int. J. Syst. Evol. Microbiol.">
        <title>Complete genome sequence of Corynebacterium casei LMG S-19264T (=DSM 44701T), isolated from a smear-ripened cheese.</title>
        <authorList>
            <consortium name="US DOE Joint Genome Institute (JGI-PGF)"/>
            <person name="Walter F."/>
            <person name="Albersmeier A."/>
            <person name="Kalinowski J."/>
            <person name="Ruckert C."/>
        </authorList>
    </citation>
    <scope>NUCLEOTIDE SEQUENCE</scope>
    <source>
        <strain evidence="3">NBRC 110071</strain>
    </source>
</reference>
<dbReference type="InterPro" id="IPR014408">
    <property type="entry name" value="dGMP_Pdiesterase_EAL/HD-GYP"/>
</dbReference>
<dbReference type="PROSITE" id="PS51833">
    <property type="entry name" value="HDOD"/>
    <property type="match status" value="1"/>
</dbReference>
<dbReference type="InterPro" id="IPR013976">
    <property type="entry name" value="HDOD"/>
</dbReference>
<feature type="domain" description="HDOD" evidence="2">
    <location>
        <begin position="199"/>
        <end position="385"/>
    </location>
</feature>
<evidence type="ECO:0008006" key="5">
    <source>
        <dbReference type="Google" id="ProtNLM"/>
    </source>
</evidence>
<dbReference type="Gene3D" id="1.10.3210.10">
    <property type="entry name" value="Hypothetical protein af1432"/>
    <property type="match status" value="1"/>
</dbReference>
<proteinExistence type="predicted"/>
<sequence>MSANTTLLARQPICDVNKEIVAYELLYRFEDGTINSSIDGNTATSQVLINTFSLGECENITGGLPAFVNFTDKLLDFLPPIAPELLNIEILEDIEVTPELVAKVQEIKDRGYKIALDDFIWDDKYKPLLELTDIVKLEVPAMTRTQLREAISKLAKYEVVLLAEKIETLDEYQFCKDLGCSLFQGYFLYKPNIVQGATLSSNKATVLKLIAELNQQDADVDSIKTIITQDSELSFKLLSLINSAELRRSVEVTSIATAVALLGITRLKSWATMLAMTKLEDKPKSLLAISLQRAYFCEHVASIFNEKLAEKFYMIGMLSCLDLFFDISIHDLMKKLPLDEESKEALTEYRGLLGLILKTATLYEKFKLLDVPWAQLRELGLTQNDVNTIFIDSHVKANAMIDSL</sequence>
<dbReference type="Gene3D" id="3.20.20.450">
    <property type="entry name" value="EAL domain"/>
    <property type="match status" value="1"/>
</dbReference>
<feature type="domain" description="EAL" evidence="1">
    <location>
        <begin position="1"/>
        <end position="205"/>
    </location>
</feature>
<dbReference type="SUPFAM" id="SSF141868">
    <property type="entry name" value="EAL domain-like"/>
    <property type="match status" value="1"/>
</dbReference>
<gene>
    <name evidence="3" type="ORF">GCM10007876_31730</name>
</gene>
<reference evidence="3" key="2">
    <citation type="submission" date="2023-01" db="EMBL/GenBank/DDBJ databases">
        <title>Draft genome sequence of Litoribrevibacter albus strain NBRC 110071.</title>
        <authorList>
            <person name="Sun Q."/>
            <person name="Mori K."/>
        </authorList>
    </citation>
    <scope>NUCLEOTIDE SEQUENCE</scope>
    <source>
        <strain evidence="3">NBRC 110071</strain>
    </source>
</reference>
<keyword evidence="4" id="KW-1185">Reference proteome</keyword>
<protein>
    <recommendedName>
        <fullName evidence="5">HDOD domain-containing protein</fullName>
    </recommendedName>
</protein>
<dbReference type="AlphaFoldDB" id="A0AA37SC21"/>
<organism evidence="3 4">
    <name type="scientific">Litoribrevibacter albus</name>
    <dbReference type="NCBI Taxonomy" id="1473156"/>
    <lineage>
        <taxon>Bacteria</taxon>
        <taxon>Pseudomonadati</taxon>
        <taxon>Pseudomonadota</taxon>
        <taxon>Gammaproteobacteria</taxon>
        <taxon>Oceanospirillales</taxon>
        <taxon>Oceanospirillaceae</taxon>
        <taxon>Litoribrevibacter</taxon>
    </lineage>
</organism>
<dbReference type="RefSeq" id="WP_284382785.1">
    <property type="nucleotide sequence ID" value="NZ_BSNM01000016.1"/>
</dbReference>
<dbReference type="SUPFAM" id="SSF109604">
    <property type="entry name" value="HD-domain/PDEase-like"/>
    <property type="match status" value="1"/>
</dbReference>
<dbReference type="InterPro" id="IPR001633">
    <property type="entry name" value="EAL_dom"/>
</dbReference>
<evidence type="ECO:0000313" key="3">
    <source>
        <dbReference type="EMBL" id="GLQ32694.1"/>
    </source>
</evidence>
<dbReference type="Pfam" id="PF00563">
    <property type="entry name" value="EAL"/>
    <property type="match status" value="1"/>
</dbReference>
<dbReference type="Proteomes" id="UP001161389">
    <property type="component" value="Unassembled WGS sequence"/>
</dbReference>
<accession>A0AA37SC21</accession>
<dbReference type="InterPro" id="IPR052340">
    <property type="entry name" value="RNase_Y/CdgJ"/>
</dbReference>
<comment type="caution">
    <text evidence="3">The sequence shown here is derived from an EMBL/GenBank/DDBJ whole genome shotgun (WGS) entry which is preliminary data.</text>
</comment>
<dbReference type="PROSITE" id="PS50883">
    <property type="entry name" value="EAL"/>
    <property type="match status" value="1"/>
</dbReference>
<dbReference type="PANTHER" id="PTHR33525:SF4">
    <property type="entry name" value="CYCLIC DI-GMP PHOSPHODIESTERASE CDGJ"/>
    <property type="match status" value="1"/>
</dbReference>
<dbReference type="PANTHER" id="PTHR33525">
    <property type="match status" value="1"/>
</dbReference>
<evidence type="ECO:0000259" key="1">
    <source>
        <dbReference type="PROSITE" id="PS50883"/>
    </source>
</evidence>
<dbReference type="Pfam" id="PF08668">
    <property type="entry name" value="HDOD"/>
    <property type="match status" value="1"/>
</dbReference>